<dbReference type="Pfam" id="PF07535">
    <property type="entry name" value="zf-DBF"/>
    <property type="match status" value="1"/>
</dbReference>
<dbReference type="SUPFAM" id="SSF52113">
    <property type="entry name" value="BRCT domain"/>
    <property type="match status" value="1"/>
</dbReference>
<feature type="compositionally biased region" description="Basic and acidic residues" evidence="5">
    <location>
        <begin position="21"/>
        <end position="30"/>
    </location>
</feature>
<organism evidence="8 9">
    <name type="scientific">Cyphellophora attinorum</name>
    <dbReference type="NCBI Taxonomy" id="1664694"/>
    <lineage>
        <taxon>Eukaryota</taxon>
        <taxon>Fungi</taxon>
        <taxon>Dikarya</taxon>
        <taxon>Ascomycota</taxon>
        <taxon>Pezizomycotina</taxon>
        <taxon>Eurotiomycetes</taxon>
        <taxon>Chaetothyriomycetidae</taxon>
        <taxon>Chaetothyriales</taxon>
        <taxon>Cyphellophoraceae</taxon>
        <taxon>Cyphellophora</taxon>
    </lineage>
</organism>
<keyword evidence="1" id="KW-0479">Metal-binding</keyword>
<dbReference type="OrthoDB" id="21380at2759"/>
<dbReference type="InterPro" id="IPR036420">
    <property type="entry name" value="BRCT_dom_sf"/>
</dbReference>
<dbReference type="InterPro" id="IPR001357">
    <property type="entry name" value="BRCT_dom"/>
</dbReference>
<dbReference type="GO" id="GO:0010571">
    <property type="term" value="P:positive regulation of nuclear cell cycle DNA replication"/>
    <property type="evidence" value="ECO:0007669"/>
    <property type="project" value="TreeGrafter"/>
</dbReference>
<dbReference type="FunFam" id="6.10.250.3410:FF:000001">
    <property type="entry name" value="Protein DBF4 homolog A"/>
    <property type="match status" value="1"/>
</dbReference>
<dbReference type="GO" id="GO:0008270">
    <property type="term" value="F:zinc ion binding"/>
    <property type="evidence" value="ECO:0007669"/>
    <property type="project" value="UniProtKB-KW"/>
</dbReference>
<gene>
    <name evidence="8" type="ORF">AB675_4080</name>
</gene>
<name>A0A0N1NV31_9EURO</name>
<dbReference type="Gene3D" id="6.10.250.3410">
    <property type="entry name" value="DBF zinc finger"/>
    <property type="match status" value="1"/>
</dbReference>
<feature type="region of interest" description="Disordered" evidence="5">
    <location>
        <begin position="140"/>
        <end position="163"/>
    </location>
</feature>
<evidence type="ECO:0000259" key="7">
    <source>
        <dbReference type="PROSITE" id="PS51265"/>
    </source>
</evidence>
<dbReference type="VEuPathDB" id="FungiDB:AB675_4080"/>
<evidence type="ECO:0000256" key="5">
    <source>
        <dbReference type="SAM" id="MobiDB-lite"/>
    </source>
</evidence>
<evidence type="ECO:0000256" key="3">
    <source>
        <dbReference type="ARBA" id="ARBA00022833"/>
    </source>
</evidence>
<dbReference type="PANTHER" id="PTHR15375:SF26">
    <property type="entry name" value="PROTEIN CHIFFON"/>
    <property type="match status" value="1"/>
</dbReference>
<dbReference type="InterPro" id="IPR055116">
    <property type="entry name" value="DBF4_BRCT"/>
</dbReference>
<feature type="compositionally biased region" description="Polar residues" evidence="5">
    <location>
        <begin position="142"/>
        <end position="156"/>
    </location>
</feature>
<feature type="compositionally biased region" description="Polar residues" evidence="5">
    <location>
        <begin position="350"/>
        <end position="361"/>
    </location>
</feature>
<sequence>MSHLKSALLLTKPRLGLSHPPETRSKRVFDRGNGTAGSNAFQKKLVAAASQSKAGMRVTKNVEPTQKEDSQLRRWQEHYRKLFPSFSFYFDGFTEPARAREQAQFVKHILHFGAKEEKFFSKSVTHIITTRQIPTEDIASVASGQDDQSQATSTSALDKAARQRKDGAPALDILQRGLQMGMKIWAAEKLQRVLSTMEQKSTLAPAREAVRDQNDLSQALRNDRVVTSERERPGLQRDLIPFKGPYIYIHDMDERYRPTMAREYKQPAKKGDGEWPQFRSAAVGKCPFIEDPQLRKDQERKAAQQRALQREEPTRMQPPRRVSPRKSLRELHNPPPATINPSMLHKRTDSTNSFPPLPSQNGMDFVRAPGGPLLMTREPAASGIQRSNLTSAIQSNMISSTAATGVKTNTSKEVNELKRKVLERSNTGSASVGSIPSSHRMQDLAGVLKNARAPAPARAAKSKAQEKLGGIQEDEEEEYLRQRASKGNRKRSQREPKPGYCENCRDKYEDFDEHILSRKHRKFAMTQSNWEELDALLAKLQQP</sequence>
<feature type="region of interest" description="Disordered" evidence="5">
    <location>
        <begin position="289"/>
        <end position="361"/>
    </location>
</feature>
<evidence type="ECO:0000313" key="8">
    <source>
        <dbReference type="EMBL" id="KPI34473.1"/>
    </source>
</evidence>
<dbReference type="Pfam" id="PF22437">
    <property type="entry name" value="DBF4_BRCT"/>
    <property type="match status" value="1"/>
</dbReference>
<dbReference type="RefSeq" id="XP_017994436.1">
    <property type="nucleotide sequence ID" value="XM_018144193.1"/>
</dbReference>
<feature type="region of interest" description="Disordered" evidence="5">
    <location>
        <begin position="12"/>
        <end position="33"/>
    </location>
</feature>
<dbReference type="PANTHER" id="PTHR15375">
    <property type="entry name" value="ACTIVATOR OF S-PHASE KINASE-RELATED"/>
    <property type="match status" value="1"/>
</dbReference>
<dbReference type="InterPro" id="IPR038545">
    <property type="entry name" value="Znf_DBF_sf"/>
</dbReference>
<evidence type="ECO:0000313" key="9">
    <source>
        <dbReference type="Proteomes" id="UP000038010"/>
    </source>
</evidence>
<dbReference type="Pfam" id="PF08630">
    <property type="entry name" value="Dfp1_Him1_M"/>
    <property type="match status" value="1"/>
</dbReference>
<proteinExistence type="predicted"/>
<evidence type="ECO:0000259" key="6">
    <source>
        <dbReference type="PROSITE" id="PS50172"/>
    </source>
</evidence>
<dbReference type="PROSITE" id="PS50172">
    <property type="entry name" value="BRCT"/>
    <property type="match status" value="1"/>
</dbReference>
<dbReference type="InterPro" id="IPR013939">
    <property type="entry name" value="Regulatory_Dfp1/Him1"/>
</dbReference>
<dbReference type="GO" id="GO:0043539">
    <property type="term" value="F:protein serine/threonine kinase activator activity"/>
    <property type="evidence" value="ECO:0007669"/>
    <property type="project" value="TreeGrafter"/>
</dbReference>
<dbReference type="EMBL" id="LFJN01000059">
    <property type="protein sequence ID" value="KPI34473.1"/>
    <property type="molecule type" value="Genomic_DNA"/>
</dbReference>
<dbReference type="GeneID" id="28736073"/>
<dbReference type="GO" id="GO:1901987">
    <property type="term" value="P:regulation of cell cycle phase transition"/>
    <property type="evidence" value="ECO:0007669"/>
    <property type="project" value="TreeGrafter"/>
</dbReference>
<dbReference type="GO" id="GO:0003676">
    <property type="term" value="F:nucleic acid binding"/>
    <property type="evidence" value="ECO:0007669"/>
    <property type="project" value="InterPro"/>
</dbReference>
<keyword evidence="3" id="KW-0862">Zinc</keyword>
<feature type="compositionally biased region" description="Basic and acidic residues" evidence="5">
    <location>
        <begin position="292"/>
        <end position="314"/>
    </location>
</feature>
<dbReference type="STRING" id="1664694.A0A0N1NV31"/>
<keyword evidence="2 4" id="KW-0863">Zinc-finger</keyword>
<feature type="domain" description="BRCT" evidence="6">
    <location>
        <begin position="78"/>
        <end position="129"/>
    </location>
</feature>
<feature type="domain" description="DBF4-type" evidence="7">
    <location>
        <begin position="494"/>
        <end position="543"/>
    </location>
</feature>
<feature type="compositionally biased region" description="Basic and acidic residues" evidence="5">
    <location>
        <begin position="493"/>
        <end position="504"/>
    </location>
</feature>
<feature type="region of interest" description="Disordered" evidence="5">
    <location>
        <begin position="452"/>
        <end position="504"/>
    </location>
</feature>
<dbReference type="AlphaFoldDB" id="A0A0N1NV31"/>
<reference evidence="8 9" key="1">
    <citation type="submission" date="2015-06" db="EMBL/GenBank/DDBJ databases">
        <title>Draft genome of the ant-associated black yeast Phialophora attae CBS 131958.</title>
        <authorList>
            <person name="Moreno L.F."/>
            <person name="Stielow B.J."/>
            <person name="de Hoog S."/>
            <person name="Vicente V.A."/>
            <person name="Weiss V.A."/>
            <person name="de Vries M."/>
            <person name="Cruz L.M."/>
            <person name="Souza E.M."/>
        </authorList>
    </citation>
    <scope>NUCLEOTIDE SEQUENCE [LARGE SCALE GENOMIC DNA]</scope>
    <source>
        <strain evidence="8 9">CBS 131958</strain>
    </source>
</reference>
<dbReference type="PROSITE" id="PS51265">
    <property type="entry name" value="ZF_DBF4"/>
    <property type="match status" value="1"/>
</dbReference>
<dbReference type="InterPro" id="IPR006572">
    <property type="entry name" value="Znf_DBF"/>
</dbReference>
<feature type="compositionally biased region" description="Basic residues" evidence="5">
    <location>
        <begin position="483"/>
        <end position="492"/>
    </location>
</feature>
<dbReference type="InterPro" id="IPR051590">
    <property type="entry name" value="Replication_Regulatory_Kinase"/>
</dbReference>
<keyword evidence="9" id="KW-1185">Reference proteome</keyword>
<evidence type="ECO:0000256" key="2">
    <source>
        <dbReference type="ARBA" id="ARBA00022771"/>
    </source>
</evidence>
<dbReference type="Gene3D" id="3.40.50.10190">
    <property type="entry name" value="BRCT domain"/>
    <property type="match status" value="1"/>
</dbReference>
<dbReference type="SMART" id="SM00586">
    <property type="entry name" value="ZnF_DBF"/>
    <property type="match status" value="1"/>
</dbReference>
<evidence type="ECO:0000256" key="4">
    <source>
        <dbReference type="PROSITE-ProRule" id="PRU00600"/>
    </source>
</evidence>
<dbReference type="Proteomes" id="UP000038010">
    <property type="component" value="Unassembled WGS sequence"/>
</dbReference>
<accession>A0A0N1NV31</accession>
<protein>
    <submittedName>
        <fullName evidence="8">Hsk1-interacting molecule 1</fullName>
    </submittedName>
</protein>
<dbReference type="GO" id="GO:0031431">
    <property type="term" value="C:Dbf4-dependent protein kinase complex"/>
    <property type="evidence" value="ECO:0007669"/>
    <property type="project" value="TreeGrafter"/>
</dbReference>
<evidence type="ECO:0000256" key="1">
    <source>
        <dbReference type="ARBA" id="ARBA00022723"/>
    </source>
</evidence>
<comment type="caution">
    <text evidence="8">The sequence shown here is derived from an EMBL/GenBank/DDBJ whole genome shotgun (WGS) entry which is preliminary data.</text>
</comment>